<name>F0P207_WEEVC</name>
<sequence>MKKIILLLSIGLSLQQCKKDLPIIDSKTEITFNSSFDEIAKKLPSLQQEKLKEALYIIYEYNTKAKTTEARWAIVRQLLDGKNSDEIFTLAETLAKENGFSWNRNQAPYPGGIPVMEQETITENAPDMDLQMHAEVSNAGNGIHIYPSISEKNGSKLNNDQALSVTTDVLSNHQIIYTQKNTIPSQAYDLMSSFDGFTIHYAHLDPTKIYTNTLDLVIRVPHPSRYLSLKKQVRIPDQYVKGVKIVSDSIMAEAPAEIGKTNPLATRFLQNIVKGNRSGAYAISKISDYSSFNDFANDVTLGKLENAKITSNEIINANEKRVEVRATLVDEKGTSKDYSVIVEKIDNRWFVTSFQ</sequence>
<dbReference type="KEGG" id="wvi:Weevi_1008"/>
<dbReference type="eggNOG" id="ENOG502Z9H6">
    <property type="taxonomic scope" value="Bacteria"/>
</dbReference>
<dbReference type="EMBL" id="CP002455">
    <property type="protein sequence ID" value="ADX67717.1"/>
    <property type="molecule type" value="Genomic_DNA"/>
</dbReference>
<organism evidence="1 2">
    <name type="scientific">Weeksella virosa (strain ATCC 43766 / DSM 16922 / JCM 21250 / CCUG 30538 / CDC 9751 / IAM 14551 / NBRC 16016 / NCTC 11634 / CL345/78)</name>
    <dbReference type="NCBI Taxonomy" id="865938"/>
    <lineage>
        <taxon>Bacteria</taxon>
        <taxon>Pseudomonadati</taxon>
        <taxon>Bacteroidota</taxon>
        <taxon>Flavobacteriia</taxon>
        <taxon>Flavobacteriales</taxon>
        <taxon>Weeksellaceae</taxon>
        <taxon>Weeksella</taxon>
    </lineage>
</organism>
<dbReference type="HOGENOM" id="CLU_780637_0_0_10"/>
<gene>
    <name evidence="1" type="ordered locus">Weevi_1008</name>
</gene>
<dbReference type="RefSeq" id="WP_013598107.1">
    <property type="nucleotide sequence ID" value="NC_015144.1"/>
</dbReference>
<protein>
    <submittedName>
        <fullName evidence="1">Uncharacterized protein</fullName>
    </submittedName>
</protein>
<dbReference type="OrthoDB" id="1451820at2"/>
<evidence type="ECO:0000313" key="1">
    <source>
        <dbReference type="EMBL" id="ADX67717.1"/>
    </source>
</evidence>
<reference evidence="1 2" key="1">
    <citation type="journal article" date="2011" name="Stand. Genomic Sci.">
        <title>Complete genome sequence of Weeksella virosa type strain (9751).</title>
        <authorList>
            <person name="Lang E."/>
            <person name="Teshima H."/>
            <person name="Lucas S."/>
            <person name="Lapidus A."/>
            <person name="Hammon N."/>
            <person name="Deshpande S."/>
            <person name="Nolan M."/>
            <person name="Cheng J.F."/>
            <person name="Pitluck S."/>
            <person name="Liolios K."/>
            <person name="Pagani I."/>
            <person name="Mikhailova N."/>
            <person name="Ivanova N."/>
            <person name="Mavromatis K."/>
            <person name="Pati A."/>
            <person name="Tapia R."/>
            <person name="Han C."/>
            <person name="Goodwin L."/>
            <person name="Chen A."/>
            <person name="Palaniappan K."/>
            <person name="Land M."/>
            <person name="Hauser L."/>
            <person name="Chang Y.J."/>
            <person name="Jeffries C.D."/>
            <person name="Brambilla E.M."/>
            <person name="Kopitz M."/>
            <person name="Rohde M."/>
            <person name="Goker M."/>
            <person name="Tindall B.J."/>
            <person name="Detter J.C."/>
            <person name="Woyke T."/>
            <person name="Bristow J."/>
            <person name="Eisen J.A."/>
            <person name="Markowitz V."/>
            <person name="Hugenholtz P."/>
            <person name="Klenk H.P."/>
            <person name="Kyrpides N.C."/>
        </authorList>
    </citation>
    <scope>NUCLEOTIDE SEQUENCE [LARGE SCALE GENOMIC DNA]</scope>
    <source>
        <strain evidence="2">ATCC 43766 / DSM 16922 / JCM 21250 / NBRC 16016 / NCTC 11634 / CL345/78</strain>
    </source>
</reference>
<dbReference type="Proteomes" id="UP000008641">
    <property type="component" value="Chromosome"/>
</dbReference>
<proteinExistence type="predicted"/>
<accession>F0P207</accession>
<reference evidence="2" key="2">
    <citation type="journal article" date="2011" name="Stand. Genomic Sci.">
        <title>Complete genome sequence of Weeksella virosa type strain (9751T).</title>
        <authorList>
            <person name="Lang E."/>
            <person name="Teshima H."/>
            <person name="Lucas S."/>
            <person name="Lapidus A."/>
            <person name="Hammon N."/>
            <person name="Deshpande S."/>
            <person name="Nolan M."/>
            <person name="Cheng J."/>
            <person name="Pitluck S."/>
            <person name="Liolios K."/>
            <person name="Pagani I."/>
            <person name="Mikhailova N."/>
            <person name="Ivanova N."/>
            <person name="Mavromatis K."/>
            <person name="Pati A."/>
            <person name="Tapia R."/>
            <person name="Han C."/>
            <person name="Goodwin L."/>
            <person name="Chen A."/>
            <person name="Palaniappan K."/>
            <person name="Land M."/>
            <person name="Hauser L."/>
            <person name="Chang Y."/>
            <person name="Jeffries C."/>
            <person name="Brambilla E."/>
            <person name="Kopitz M."/>
            <person name="Rohde M."/>
            <person name="Goker M."/>
            <person name="Tindall B."/>
            <person name="Detter J."/>
            <person name="Woyke T."/>
            <person name="Bristow J."/>
            <person name="Eisen J."/>
            <person name="Markowitz V."/>
            <person name="Hugenholtz P."/>
            <person name="Klenk H."/>
            <person name="Kyrpides N."/>
        </authorList>
    </citation>
    <scope>NUCLEOTIDE SEQUENCE [LARGE SCALE GENOMIC DNA]</scope>
    <source>
        <strain evidence="2">ATCC 43766 / DSM 16922 / JCM 21250 / NBRC 16016 / NCTC 11634 / CL345/78</strain>
    </source>
</reference>
<keyword evidence="2" id="KW-1185">Reference proteome</keyword>
<dbReference type="STRING" id="865938.Weevi_1008"/>
<dbReference type="AlphaFoldDB" id="F0P207"/>
<evidence type="ECO:0000313" key="2">
    <source>
        <dbReference type="Proteomes" id="UP000008641"/>
    </source>
</evidence>